<dbReference type="SUPFAM" id="SSF51556">
    <property type="entry name" value="Metallo-dependent hydrolases"/>
    <property type="match status" value="1"/>
</dbReference>
<dbReference type="Gene3D" id="3.20.20.140">
    <property type="entry name" value="Metal-dependent hydrolases"/>
    <property type="match status" value="1"/>
</dbReference>
<keyword evidence="2" id="KW-0479">Metal-binding</keyword>
<dbReference type="PANTHER" id="PTHR10443">
    <property type="entry name" value="MICROSOMAL DIPEPTIDASE"/>
    <property type="match status" value="1"/>
</dbReference>
<dbReference type="GO" id="GO:0006508">
    <property type="term" value="P:proteolysis"/>
    <property type="evidence" value="ECO:0007669"/>
    <property type="project" value="UniProtKB-KW"/>
</dbReference>
<gene>
    <name evidence="3" type="ORF">BDV96DRAFT_654748</name>
</gene>
<dbReference type="OrthoDB" id="445695at2759"/>
<keyword evidence="1 2" id="KW-0224">Dipeptidase</keyword>
<dbReference type="EMBL" id="ML977363">
    <property type="protein sequence ID" value="KAF2106361.1"/>
    <property type="molecule type" value="Genomic_DNA"/>
</dbReference>
<dbReference type="Proteomes" id="UP000799770">
    <property type="component" value="Unassembled WGS sequence"/>
</dbReference>
<keyword evidence="2" id="KW-0862">Zinc</keyword>
<organism evidence="3 4">
    <name type="scientific">Lophiotrema nucula</name>
    <dbReference type="NCBI Taxonomy" id="690887"/>
    <lineage>
        <taxon>Eukaryota</taxon>
        <taxon>Fungi</taxon>
        <taxon>Dikarya</taxon>
        <taxon>Ascomycota</taxon>
        <taxon>Pezizomycotina</taxon>
        <taxon>Dothideomycetes</taxon>
        <taxon>Pleosporomycetidae</taxon>
        <taxon>Pleosporales</taxon>
        <taxon>Lophiotremataceae</taxon>
        <taxon>Lophiotrema</taxon>
    </lineage>
</organism>
<dbReference type="EC" id="3.4.13.19" evidence="2"/>
<dbReference type="Pfam" id="PF01244">
    <property type="entry name" value="Peptidase_M19"/>
    <property type="match status" value="1"/>
</dbReference>
<dbReference type="InterPro" id="IPR008257">
    <property type="entry name" value="Pept_M19"/>
</dbReference>
<dbReference type="CDD" id="cd01301">
    <property type="entry name" value="rDP_like"/>
    <property type="match status" value="1"/>
</dbReference>
<name>A0A6A5YJI3_9PLEO</name>
<dbReference type="GO" id="GO:0070573">
    <property type="term" value="F:metallodipeptidase activity"/>
    <property type="evidence" value="ECO:0007669"/>
    <property type="project" value="InterPro"/>
</dbReference>
<proteinExistence type="inferred from homology"/>
<evidence type="ECO:0000313" key="3">
    <source>
        <dbReference type="EMBL" id="KAF2106361.1"/>
    </source>
</evidence>
<evidence type="ECO:0000256" key="1">
    <source>
        <dbReference type="ARBA" id="ARBA00022997"/>
    </source>
</evidence>
<dbReference type="InterPro" id="IPR032466">
    <property type="entry name" value="Metal_Hydrolase"/>
</dbReference>
<keyword evidence="2" id="KW-0482">Metalloprotease</keyword>
<reference evidence="3" key="1">
    <citation type="journal article" date="2020" name="Stud. Mycol.">
        <title>101 Dothideomycetes genomes: a test case for predicting lifestyles and emergence of pathogens.</title>
        <authorList>
            <person name="Haridas S."/>
            <person name="Albert R."/>
            <person name="Binder M."/>
            <person name="Bloem J."/>
            <person name="Labutti K."/>
            <person name="Salamov A."/>
            <person name="Andreopoulos B."/>
            <person name="Baker S."/>
            <person name="Barry K."/>
            <person name="Bills G."/>
            <person name="Bluhm B."/>
            <person name="Cannon C."/>
            <person name="Castanera R."/>
            <person name="Culley D."/>
            <person name="Daum C."/>
            <person name="Ezra D."/>
            <person name="Gonzalez J."/>
            <person name="Henrissat B."/>
            <person name="Kuo A."/>
            <person name="Liang C."/>
            <person name="Lipzen A."/>
            <person name="Lutzoni F."/>
            <person name="Magnuson J."/>
            <person name="Mondo S."/>
            <person name="Nolan M."/>
            <person name="Ohm R."/>
            <person name="Pangilinan J."/>
            <person name="Park H.-J."/>
            <person name="Ramirez L."/>
            <person name="Alfaro M."/>
            <person name="Sun H."/>
            <person name="Tritt A."/>
            <person name="Yoshinaga Y."/>
            <person name="Zwiers L.-H."/>
            <person name="Turgeon B."/>
            <person name="Goodwin S."/>
            <person name="Spatafora J."/>
            <person name="Crous P."/>
            <person name="Grigoriev I."/>
        </authorList>
    </citation>
    <scope>NUCLEOTIDE SEQUENCE</scope>
    <source>
        <strain evidence="3">CBS 627.86</strain>
    </source>
</reference>
<comment type="similarity">
    <text evidence="2">Belongs to the metallo-dependent hydrolases superfamily. Peptidase M19 family.</text>
</comment>
<dbReference type="AlphaFoldDB" id="A0A6A5YJI3"/>
<evidence type="ECO:0000256" key="2">
    <source>
        <dbReference type="RuleBase" id="RU341113"/>
    </source>
</evidence>
<sequence length="379" mass="42442">MFVSPSAFLVASQRFLAQSYVPIIDGHNDFPIWIRAYYHNHIYGSNFSANQELFGQVDFPRLRQGHVGAQFWSVYVDPSSGLGTVDEAYYESIHDTLQQIDLVHRLIEEFPEHLQFATSSQEVLGKLRVGGPLHSFLGIEGLHQIGNSASILRMYHRLGVRYATLTHTCHNAYADSEGPHTPLHQGLSPAGIELIAEMNRIGIMVDLSHTSFDTQRDALAHSKAPVIYSHSNAFSVCAHTRNVPDNILLQLRQNGGIVMVTFYPEYTNCQNKNDASLSDIADHIEYIGNFIGYRHVGIGSDFDGMPQGPSGMEDVSKYPDLLEELTRRGVSTAELDMVAHRNILRVLGEVERVATGMRKQRPLEDDVKSFFDISGKITW</sequence>
<protein>
    <recommendedName>
        <fullName evidence="2">Dipeptidase</fullName>
        <ecNumber evidence="2">3.4.13.19</ecNumber>
    </recommendedName>
</protein>
<dbReference type="PANTHER" id="PTHR10443:SF12">
    <property type="entry name" value="DIPEPTIDASE"/>
    <property type="match status" value="1"/>
</dbReference>
<accession>A0A6A5YJI3</accession>
<keyword evidence="4" id="KW-1185">Reference proteome</keyword>
<keyword evidence="2" id="KW-0378">Hydrolase</keyword>
<dbReference type="PROSITE" id="PS51365">
    <property type="entry name" value="RENAL_DIPEPTIDASE_2"/>
    <property type="match status" value="1"/>
</dbReference>
<keyword evidence="2" id="KW-0645">Protease</keyword>
<comment type="cofactor">
    <cofactor evidence="2">
        <name>Zn(2+)</name>
        <dbReference type="ChEBI" id="CHEBI:29105"/>
    </cofactor>
</comment>
<evidence type="ECO:0000313" key="4">
    <source>
        <dbReference type="Proteomes" id="UP000799770"/>
    </source>
</evidence>
<dbReference type="GO" id="GO:0046872">
    <property type="term" value="F:metal ion binding"/>
    <property type="evidence" value="ECO:0007669"/>
    <property type="project" value="UniProtKB-UniRule"/>
</dbReference>
<comment type="catalytic activity">
    <reaction evidence="2">
        <text>an L-aminoacyl-L-amino acid + H2O = 2 an L-alpha-amino acid</text>
        <dbReference type="Rhea" id="RHEA:48940"/>
        <dbReference type="ChEBI" id="CHEBI:15377"/>
        <dbReference type="ChEBI" id="CHEBI:59869"/>
        <dbReference type="ChEBI" id="CHEBI:77460"/>
        <dbReference type="EC" id="3.4.13.19"/>
    </reaction>
</comment>